<accession>A0A699YIG8</accession>
<protein>
    <submittedName>
        <fullName evidence="2">Pholip_ATPase_N domain-containing protein</fullName>
    </submittedName>
</protein>
<proteinExistence type="predicted"/>
<feature type="non-terminal residue" evidence="2">
    <location>
        <position position="1"/>
    </location>
</feature>
<dbReference type="Pfam" id="PF00122">
    <property type="entry name" value="E1-E2_ATPase"/>
    <property type="match status" value="1"/>
</dbReference>
<evidence type="ECO:0000259" key="1">
    <source>
        <dbReference type="Pfam" id="PF00122"/>
    </source>
</evidence>
<feature type="non-terminal residue" evidence="2">
    <location>
        <position position="57"/>
    </location>
</feature>
<dbReference type="SUPFAM" id="SSF81653">
    <property type="entry name" value="Calcium ATPase, transduction domain A"/>
    <property type="match status" value="1"/>
</dbReference>
<evidence type="ECO:0000313" key="3">
    <source>
        <dbReference type="Proteomes" id="UP000485058"/>
    </source>
</evidence>
<evidence type="ECO:0000313" key="2">
    <source>
        <dbReference type="EMBL" id="GFH06664.1"/>
    </source>
</evidence>
<gene>
    <name evidence="2" type="ORF">HaLaN_01333</name>
</gene>
<dbReference type="InterPro" id="IPR059000">
    <property type="entry name" value="ATPase_P-type_domA"/>
</dbReference>
<sequence>MNRSTAHVVQQDGSVKDVCWSRVQVGQVLLVRDNEALPADLLCMASGLEEGVAFVRT</sequence>
<dbReference type="Proteomes" id="UP000485058">
    <property type="component" value="Unassembled WGS sequence"/>
</dbReference>
<feature type="domain" description="P-type ATPase A" evidence="1">
    <location>
        <begin position="2"/>
        <end position="46"/>
    </location>
</feature>
<keyword evidence="3" id="KW-1185">Reference proteome</keyword>
<dbReference type="AlphaFoldDB" id="A0A699YIG8"/>
<dbReference type="Gene3D" id="2.70.150.10">
    <property type="entry name" value="Calcium-transporting ATPase, cytoplasmic transduction domain A"/>
    <property type="match status" value="1"/>
</dbReference>
<organism evidence="2 3">
    <name type="scientific">Haematococcus lacustris</name>
    <name type="common">Green alga</name>
    <name type="synonym">Haematococcus pluvialis</name>
    <dbReference type="NCBI Taxonomy" id="44745"/>
    <lineage>
        <taxon>Eukaryota</taxon>
        <taxon>Viridiplantae</taxon>
        <taxon>Chlorophyta</taxon>
        <taxon>core chlorophytes</taxon>
        <taxon>Chlorophyceae</taxon>
        <taxon>CS clade</taxon>
        <taxon>Chlamydomonadales</taxon>
        <taxon>Haematococcaceae</taxon>
        <taxon>Haematococcus</taxon>
    </lineage>
</organism>
<reference evidence="2 3" key="1">
    <citation type="submission" date="2020-02" db="EMBL/GenBank/DDBJ databases">
        <title>Draft genome sequence of Haematococcus lacustris strain NIES-144.</title>
        <authorList>
            <person name="Morimoto D."/>
            <person name="Nakagawa S."/>
            <person name="Yoshida T."/>
            <person name="Sawayama S."/>
        </authorList>
    </citation>
    <scope>NUCLEOTIDE SEQUENCE [LARGE SCALE GENOMIC DNA]</scope>
    <source>
        <strain evidence="2 3">NIES-144</strain>
    </source>
</reference>
<dbReference type="EMBL" id="BLLF01000050">
    <property type="protein sequence ID" value="GFH06664.1"/>
    <property type="molecule type" value="Genomic_DNA"/>
</dbReference>
<comment type="caution">
    <text evidence="2">The sequence shown here is derived from an EMBL/GenBank/DDBJ whole genome shotgun (WGS) entry which is preliminary data.</text>
</comment>
<name>A0A699YIG8_HAELA</name>
<dbReference type="InterPro" id="IPR008250">
    <property type="entry name" value="ATPase_P-typ_transduc_dom_A_sf"/>
</dbReference>